<keyword evidence="3" id="KW-0325">Glycoprotein</keyword>
<dbReference type="PANTHER" id="PTHR11738">
    <property type="entry name" value="MHC CLASS I NK CELL RECEPTOR"/>
    <property type="match status" value="1"/>
</dbReference>
<keyword evidence="1" id="KW-0677">Repeat</keyword>
<evidence type="ECO:0000313" key="7">
    <source>
        <dbReference type="Proteomes" id="UP000533896"/>
    </source>
</evidence>
<feature type="non-terminal residue" evidence="6">
    <location>
        <position position="1"/>
    </location>
</feature>
<dbReference type="InterPro" id="IPR013783">
    <property type="entry name" value="Ig-like_fold"/>
</dbReference>
<evidence type="ECO:0000256" key="2">
    <source>
        <dbReference type="ARBA" id="ARBA00023157"/>
    </source>
</evidence>
<reference evidence="6 7" key="1">
    <citation type="submission" date="2019-09" db="EMBL/GenBank/DDBJ databases">
        <title>Bird 10,000 Genomes (B10K) Project - Family phase.</title>
        <authorList>
            <person name="Zhang G."/>
        </authorList>
    </citation>
    <scope>NUCLEOTIDE SEQUENCE [LARGE SCALE GENOMIC DNA]</scope>
    <source>
        <strain evidence="6">B10K-CU-031-23</strain>
    </source>
</reference>
<dbReference type="InterPro" id="IPR050412">
    <property type="entry name" value="Ig-like_Receptors_ImmuneReg"/>
</dbReference>
<feature type="non-terminal residue" evidence="6">
    <location>
        <position position="181"/>
    </location>
</feature>
<proteinExistence type="predicted"/>
<protein>
    <submittedName>
        <fullName evidence="6">LIRB2 protein</fullName>
    </submittedName>
</protein>
<dbReference type="InterPro" id="IPR003599">
    <property type="entry name" value="Ig_sub"/>
</dbReference>
<dbReference type="SMART" id="SM00409">
    <property type="entry name" value="IG"/>
    <property type="match status" value="2"/>
</dbReference>
<dbReference type="FunFam" id="2.60.40.10:FF:000033">
    <property type="entry name" value="Killer cell immunoglobulin-like receptor"/>
    <property type="match status" value="1"/>
</dbReference>
<dbReference type="PANTHER" id="PTHR11738:SF186">
    <property type="entry name" value="OSTEOCLAST-ASSOCIATED IMMUNOGLOBULIN-LIKE RECEPTOR"/>
    <property type="match status" value="1"/>
</dbReference>
<keyword evidence="4" id="KW-0393">Immunoglobulin domain</keyword>
<dbReference type="Proteomes" id="UP000533896">
    <property type="component" value="Unassembled WGS sequence"/>
</dbReference>
<dbReference type="SUPFAM" id="SSF48726">
    <property type="entry name" value="Immunoglobulin"/>
    <property type="match status" value="2"/>
</dbReference>
<organism evidence="6 7">
    <name type="scientific">Lophotis ruficrista</name>
    <dbReference type="NCBI Taxonomy" id="172689"/>
    <lineage>
        <taxon>Eukaryota</taxon>
        <taxon>Metazoa</taxon>
        <taxon>Chordata</taxon>
        <taxon>Craniata</taxon>
        <taxon>Vertebrata</taxon>
        <taxon>Euteleostomi</taxon>
        <taxon>Archelosauria</taxon>
        <taxon>Archosauria</taxon>
        <taxon>Dinosauria</taxon>
        <taxon>Saurischia</taxon>
        <taxon>Theropoda</taxon>
        <taxon>Coelurosauria</taxon>
        <taxon>Aves</taxon>
        <taxon>Neognathae</taxon>
        <taxon>Neoaves</taxon>
        <taxon>Otidimorphae</taxon>
        <taxon>Otidiformes</taxon>
        <taxon>Otididae</taxon>
        <taxon>Lophotis</taxon>
    </lineage>
</organism>
<dbReference type="OrthoDB" id="9808644at2759"/>
<dbReference type="Gene3D" id="2.60.40.10">
    <property type="entry name" value="Immunoglobulins"/>
    <property type="match status" value="2"/>
</dbReference>
<dbReference type="GO" id="GO:0002764">
    <property type="term" value="P:immune response-regulating signaling pathway"/>
    <property type="evidence" value="ECO:0007669"/>
    <property type="project" value="TreeGrafter"/>
</dbReference>
<gene>
    <name evidence="6" type="primary">Lilrb2</name>
    <name evidence="6" type="ORF">LOPRUF_R12946</name>
</gene>
<sequence>GAPRISISQKPPGVIALGGSITISCSCQCANGTFWLYRNGKNSTLKQRGSMVEFFLNATESATHGYNCHYVEGHTVAHSESLYIMVQELRLPAPVLSVMPGQEVAAGAYVTFRCTTAYASTGCYLYVEGRGKVETLPRGEDHFTLSRVHKGNEGRYSCQCFTWDVSFECSVASNSLDLVVR</sequence>
<dbReference type="AlphaFoldDB" id="A0A7K8K9K8"/>
<keyword evidence="2" id="KW-1015">Disulfide bond</keyword>
<evidence type="ECO:0000256" key="4">
    <source>
        <dbReference type="ARBA" id="ARBA00023319"/>
    </source>
</evidence>
<dbReference type="EMBL" id="VWYV01001149">
    <property type="protein sequence ID" value="NXE13749.1"/>
    <property type="molecule type" value="Genomic_DNA"/>
</dbReference>
<feature type="domain" description="Immunoglobulin" evidence="5">
    <location>
        <begin position="99"/>
        <end position="181"/>
    </location>
</feature>
<evidence type="ECO:0000256" key="1">
    <source>
        <dbReference type="ARBA" id="ARBA00022737"/>
    </source>
</evidence>
<comment type="caution">
    <text evidence="6">The sequence shown here is derived from an EMBL/GenBank/DDBJ whole genome shotgun (WGS) entry which is preliminary data.</text>
</comment>
<evidence type="ECO:0000313" key="6">
    <source>
        <dbReference type="EMBL" id="NXE13749.1"/>
    </source>
</evidence>
<accession>A0A7K8K9K8</accession>
<dbReference type="InterPro" id="IPR036179">
    <property type="entry name" value="Ig-like_dom_sf"/>
</dbReference>
<evidence type="ECO:0000259" key="5">
    <source>
        <dbReference type="SMART" id="SM00409"/>
    </source>
</evidence>
<feature type="domain" description="Immunoglobulin" evidence="5">
    <location>
        <begin position="10"/>
        <end position="87"/>
    </location>
</feature>
<evidence type="ECO:0000256" key="3">
    <source>
        <dbReference type="ARBA" id="ARBA00023180"/>
    </source>
</evidence>
<name>A0A7K8K9K8_9AVES</name>
<keyword evidence="7" id="KW-1185">Reference proteome</keyword>